<evidence type="ECO:0000256" key="2">
    <source>
        <dbReference type="ARBA" id="ARBA00023043"/>
    </source>
</evidence>
<feature type="compositionally biased region" description="Pro residues" evidence="4">
    <location>
        <begin position="1225"/>
        <end position="1236"/>
    </location>
</feature>
<feature type="region of interest" description="Disordered" evidence="4">
    <location>
        <begin position="110"/>
        <end position="161"/>
    </location>
</feature>
<feature type="region of interest" description="Disordered" evidence="4">
    <location>
        <begin position="1139"/>
        <end position="1195"/>
    </location>
</feature>
<evidence type="ECO:0000313" key="5">
    <source>
        <dbReference type="EMBL" id="EJK45939.1"/>
    </source>
</evidence>
<evidence type="ECO:0000313" key="6">
    <source>
        <dbReference type="Proteomes" id="UP000266841"/>
    </source>
</evidence>
<feature type="compositionally biased region" description="Polar residues" evidence="4">
    <location>
        <begin position="1169"/>
        <end position="1179"/>
    </location>
</feature>
<gene>
    <name evidence="5" type="ORF">THAOC_35422</name>
</gene>
<dbReference type="PROSITE" id="PS50088">
    <property type="entry name" value="ANK_REPEAT"/>
    <property type="match status" value="1"/>
</dbReference>
<feature type="region of interest" description="Disordered" evidence="4">
    <location>
        <begin position="1"/>
        <end position="95"/>
    </location>
</feature>
<feature type="compositionally biased region" description="Polar residues" evidence="4">
    <location>
        <begin position="1212"/>
        <end position="1224"/>
    </location>
</feature>
<feature type="region of interest" description="Disordered" evidence="4">
    <location>
        <begin position="1059"/>
        <end position="1079"/>
    </location>
</feature>
<dbReference type="Pfam" id="PF12796">
    <property type="entry name" value="Ank_2"/>
    <property type="match status" value="1"/>
</dbReference>
<dbReference type="Proteomes" id="UP000266841">
    <property type="component" value="Unassembled WGS sequence"/>
</dbReference>
<keyword evidence="6" id="KW-1185">Reference proteome</keyword>
<feature type="region of interest" description="Disordered" evidence="4">
    <location>
        <begin position="1301"/>
        <end position="1327"/>
    </location>
</feature>
<reference evidence="5 6" key="1">
    <citation type="journal article" date="2012" name="Genome Biol.">
        <title>Genome and low-iron response of an oceanic diatom adapted to chronic iron limitation.</title>
        <authorList>
            <person name="Lommer M."/>
            <person name="Specht M."/>
            <person name="Roy A.S."/>
            <person name="Kraemer L."/>
            <person name="Andreson R."/>
            <person name="Gutowska M.A."/>
            <person name="Wolf J."/>
            <person name="Bergner S.V."/>
            <person name="Schilhabel M.B."/>
            <person name="Klostermeier U.C."/>
            <person name="Beiko R.G."/>
            <person name="Rosenstiel P."/>
            <person name="Hippler M."/>
            <person name="Laroche J."/>
        </authorList>
    </citation>
    <scope>NUCLEOTIDE SEQUENCE [LARGE SCALE GENOMIC DNA]</scope>
    <source>
        <strain evidence="5 6">CCMP1005</strain>
    </source>
</reference>
<name>K0R3E3_THAOC</name>
<dbReference type="PANTHER" id="PTHR24188">
    <property type="entry name" value="ANKYRIN REPEAT PROTEIN"/>
    <property type="match status" value="1"/>
</dbReference>
<feature type="compositionally biased region" description="Basic residues" evidence="4">
    <location>
        <begin position="450"/>
        <end position="461"/>
    </location>
</feature>
<dbReference type="InterPro" id="IPR036770">
    <property type="entry name" value="Ankyrin_rpt-contain_sf"/>
</dbReference>
<feature type="compositionally biased region" description="Polar residues" evidence="4">
    <location>
        <begin position="394"/>
        <end position="406"/>
    </location>
</feature>
<keyword evidence="1" id="KW-0677">Repeat</keyword>
<feature type="compositionally biased region" description="Basic and acidic residues" evidence="4">
    <location>
        <begin position="1156"/>
        <end position="1168"/>
    </location>
</feature>
<feature type="compositionally biased region" description="Basic residues" evidence="4">
    <location>
        <begin position="428"/>
        <end position="437"/>
    </location>
</feature>
<dbReference type="OMA" id="ASEHYCE"/>
<feature type="compositionally biased region" description="Basic and acidic residues" evidence="4">
    <location>
        <begin position="857"/>
        <end position="887"/>
    </location>
</feature>
<feature type="non-terminal residue" evidence="5">
    <location>
        <position position="1327"/>
    </location>
</feature>
<feature type="region of interest" description="Disordered" evidence="4">
    <location>
        <begin position="705"/>
        <end position="725"/>
    </location>
</feature>
<proteinExistence type="predicted"/>
<evidence type="ECO:0000256" key="3">
    <source>
        <dbReference type="PROSITE-ProRule" id="PRU00023"/>
    </source>
</evidence>
<feature type="compositionally biased region" description="Basic and acidic residues" evidence="4">
    <location>
        <begin position="1059"/>
        <end position="1073"/>
    </location>
</feature>
<dbReference type="InterPro" id="IPR002110">
    <property type="entry name" value="Ankyrin_rpt"/>
</dbReference>
<keyword evidence="2 3" id="KW-0040">ANK repeat</keyword>
<feature type="compositionally biased region" description="Polar residues" evidence="4">
    <location>
        <begin position="142"/>
        <end position="151"/>
    </location>
</feature>
<organism evidence="5 6">
    <name type="scientific">Thalassiosira oceanica</name>
    <name type="common">Marine diatom</name>
    <dbReference type="NCBI Taxonomy" id="159749"/>
    <lineage>
        <taxon>Eukaryota</taxon>
        <taxon>Sar</taxon>
        <taxon>Stramenopiles</taxon>
        <taxon>Ochrophyta</taxon>
        <taxon>Bacillariophyta</taxon>
        <taxon>Coscinodiscophyceae</taxon>
        <taxon>Thalassiosirophycidae</taxon>
        <taxon>Thalassiosirales</taxon>
        <taxon>Thalassiosiraceae</taxon>
        <taxon>Thalassiosira</taxon>
    </lineage>
</organism>
<accession>K0R3E3</accession>
<feature type="region of interest" description="Disordered" evidence="4">
    <location>
        <begin position="765"/>
        <end position="903"/>
    </location>
</feature>
<dbReference type="PANTHER" id="PTHR24188:SF29">
    <property type="entry name" value="GH09064P"/>
    <property type="match status" value="1"/>
</dbReference>
<feature type="compositionally biased region" description="Basic and acidic residues" evidence="4">
    <location>
        <begin position="1106"/>
        <end position="1127"/>
    </location>
</feature>
<dbReference type="Gene3D" id="1.25.40.20">
    <property type="entry name" value="Ankyrin repeat-containing domain"/>
    <property type="match status" value="1"/>
</dbReference>
<dbReference type="PROSITE" id="PS50297">
    <property type="entry name" value="ANK_REP_REGION"/>
    <property type="match status" value="1"/>
</dbReference>
<feature type="region of interest" description="Disordered" evidence="4">
    <location>
        <begin position="551"/>
        <end position="570"/>
    </location>
</feature>
<dbReference type="OrthoDB" id="194358at2759"/>
<feature type="compositionally biased region" description="Basic and acidic residues" evidence="4">
    <location>
        <begin position="1"/>
        <end position="29"/>
    </location>
</feature>
<feature type="region of interest" description="Disordered" evidence="4">
    <location>
        <begin position="737"/>
        <end position="756"/>
    </location>
</feature>
<feature type="compositionally biased region" description="Low complexity" evidence="4">
    <location>
        <begin position="843"/>
        <end position="852"/>
    </location>
</feature>
<feature type="compositionally biased region" description="Polar residues" evidence="4">
    <location>
        <begin position="62"/>
        <end position="73"/>
    </location>
</feature>
<feature type="compositionally biased region" description="Basic and acidic residues" evidence="4">
    <location>
        <begin position="612"/>
        <end position="621"/>
    </location>
</feature>
<dbReference type="SMART" id="SM00248">
    <property type="entry name" value="ANK"/>
    <property type="match status" value="2"/>
</dbReference>
<feature type="repeat" description="ANK" evidence="3">
    <location>
        <begin position="316"/>
        <end position="338"/>
    </location>
</feature>
<dbReference type="SUPFAM" id="SSF48403">
    <property type="entry name" value="Ankyrin repeat"/>
    <property type="match status" value="1"/>
</dbReference>
<feature type="region of interest" description="Disordered" evidence="4">
    <location>
        <begin position="1212"/>
        <end position="1259"/>
    </location>
</feature>
<feature type="compositionally biased region" description="Pro residues" evidence="4">
    <location>
        <begin position="123"/>
        <end position="134"/>
    </location>
</feature>
<feature type="compositionally biased region" description="Polar residues" evidence="4">
    <location>
        <begin position="110"/>
        <end position="122"/>
    </location>
</feature>
<feature type="region of interest" description="Disordered" evidence="4">
    <location>
        <begin position="611"/>
        <end position="657"/>
    </location>
</feature>
<protein>
    <submittedName>
        <fullName evidence="5">Uncharacterized protein</fullName>
    </submittedName>
</protein>
<dbReference type="EMBL" id="AGNL01048129">
    <property type="protein sequence ID" value="EJK45939.1"/>
    <property type="molecule type" value="Genomic_DNA"/>
</dbReference>
<sequence>MAPVPDEDRHRAASSSRQEEGPEEQERTELAFWSVVAPRGNASAPGAPREGGSGADARKSSNGEITGHNSAPPDTNKAAAMGNSSSSGSNFREGTPAGLVECVHCHRLTPTTNGPANGSSNPQPVPKTPGPPSAAPGEPLQGTEQSEQSAASEHYCEDRDEARRRLREAKLRRQVLEAAAGTAATLACPMFEYKSVAELFSKASQPTKTAKKTGLPSDRHVRGRGGLASMLRDRPELIFRRAAGMPPVADGFTVLHAAFAAGNLVTVRWLLENCVDFGSALEPEGCDAVGSGEAAGGTQTSDGGYCKLDVDARDQQGRTALHVASQLGQSEVVCYLFEVLDKLAGQVADEETSDSEEEIDEEVEAVRKGVAGLSTSETIVAFDGTKAAEGDASKATSGQVDSSNNDKAAEKRSRSPKRRPAGPGGNKSPRRTSKRSPMRPNNNNGGGRARSPKRSPKKRVSPMRGADAPVDIAGRSPYGAMATSTQGLARTNRRALEGALYSPDDPSVRGDAVPARMRSNGGGGVVLASGGPGSPVLMSPNVVQRANGKVTFEGGRAGPSEDRVISAGPGRKVASRDPLVALYESDSQSTLSDRPRSSLCLRRTAPLVLRTRQAEMRDVPKTDAASARGASRKKDTAAGRSVVPSDPRRSSFPCSTAAAGGGGTLPSFLLLIALRGTEPLALRARYAVLSSSSRLRRTGPLALRARSAGCREGRRSSRSSTGAAGVGLSLLLRPTASPSLAPPVPPGDGAARPPGSLCLRSYERVSRRARVPPSPSSRAAASVPPRPSPSMPPADWAARPPGSLCGRGTRTRTRSGRGGPGRGRGRGRPERGGRARGRPRAPHSPLALHPAAGKGRSRTDSYRDGRASPEGERLGQTEAWRGADDATRSASGPRGRRLAPRALLPPPHHTQCLFLASAPGTSCVGLRDTPQHAACISRRAAASGHAAASHRVCCSRHRRMVDAAAARRVSFETPPHECRVSFFFATAPGGSSVGLRDDAVTVGVVKILLGETVSGVVAIHTPHLRASYVDLNSPIQREDSIDIYTWHLSTTAFANATAHARDATATEDEHDRWPPTPSQQHLATTMFLTHWLELSGVDRLMAPVSDEDRHRAASSSRQEEGPEEQERTELAFWSVVAPRGNASAPGAPREGGSGADARKSSNGEEITDHNSAPPDNNNKVAAMGNSSSSGSNFREATPAGLVECVHCHRLTPTTNGPANGSSNPQPVPKTPGPPSAAPGEPRSEAQSAASEHYCEDRDEARRRLREAKLRRQVLEAAAGTAATLACPMFEYKSVAELFSKASQPTKTAKKTGLPSDRHVRGRGGLAS</sequence>
<evidence type="ECO:0000256" key="1">
    <source>
        <dbReference type="ARBA" id="ARBA00022737"/>
    </source>
</evidence>
<feature type="region of interest" description="Disordered" evidence="4">
    <location>
        <begin position="387"/>
        <end position="487"/>
    </location>
</feature>
<comment type="caution">
    <text evidence="5">The sequence shown here is derived from an EMBL/GenBank/DDBJ whole genome shotgun (WGS) entry which is preliminary data.</text>
</comment>
<evidence type="ECO:0000256" key="4">
    <source>
        <dbReference type="SAM" id="MobiDB-lite"/>
    </source>
</evidence>
<feature type="region of interest" description="Disordered" evidence="4">
    <location>
        <begin position="1105"/>
        <end position="1127"/>
    </location>
</feature>